<sequence length="706" mass="81659">MSRQLKRLQKEKEQLFFNDVVEQTALEESEDDETIKPKMNSFLHLFDDQMSNENDLIDEEDEIVNEEEVPPVMPTKQKVKKSTKKKGNKASKSNKVKENVSEDNEFDDFDKTLKELSEKYKNSSIEPPKANRKNFLKLFQVDTKNLNPTSEMRRIFGSKVVNDALERNQRNQLRSGRGVKTLAKRTYLAQSNDTWPRIEKQLGLDMELIENDLETDTKLFTFTHSKKYQEVQKKFLDCQLTHDPNTIAHLLRMHPYHIDSLLQLSEVSRHNGNMNDASELIEKALYAFENAFHSMFIVASGKCRLCFDRVESRSFFLALYKHSILVSRKGCWKTSYELTKFLLSLDLDNDPMGCLLVLDLYSIKSQMFEVMIVMWDAAREIGKNLGGLNCFPNWWFSTALAKKELHGEDQANCILEEALLTFPYFITKLYNKLGIVSDFQINPYFFYKGSGILGDDKESPILTLIELYLERSSSLWKEPENLEWLKKVFNGLHSDLKHRNLKTFVDFRLKLFKNTEFDLPLNIKRHVYISELNSAVSNLPLSSIGSFSVNDPLPPETAVASVYDVYLQERARASNPFAGAGVASGFVRSLLPWLNIPNNIRDLPQQRREAVNVVENLNQEEETIRYVEEAIRRQGQEGRLPGMFPEGAEEQESWISSIRDYLFQSRLFAASQNNAEESTPDLEESIYVEEEDAEEDDEDLMGEVEY</sequence>
<feature type="compositionally biased region" description="Basic residues" evidence="1">
    <location>
        <begin position="77"/>
        <end position="94"/>
    </location>
</feature>
<feature type="region of interest" description="Disordered" evidence="1">
    <location>
        <begin position="672"/>
        <end position="706"/>
    </location>
</feature>
<dbReference type="GO" id="GO:1990116">
    <property type="term" value="P:ribosome-associated ubiquitin-dependent protein catabolic process"/>
    <property type="evidence" value="ECO:0007669"/>
    <property type="project" value="TreeGrafter"/>
</dbReference>
<dbReference type="Proteomes" id="UP001211065">
    <property type="component" value="Unassembled WGS sequence"/>
</dbReference>
<feature type="region of interest" description="Disordered" evidence="1">
    <location>
        <begin position="63"/>
        <end position="104"/>
    </location>
</feature>
<dbReference type="EMBL" id="JADGJW010000175">
    <property type="protein sequence ID" value="KAJ3222443.1"/>
    <property type="molecule type" value="Genomic_DNA"/>
</dbReference>
<protein>
    <submittedName>
        <fullName evidence="2">Transcription factor 25</fullName>
    </submittedName>
</protein>
<dbReference type="PANTHER" id="PTHR22684:SF0">
    <property type="entry name" value="RIBOSOME QUALITY CONTROL COMPLEX SUBUNIT TCF25"/>
    <property type="match status" value="1"/>
</dbReference>
<gene>
    <name evidence="2" type="primary">TCF25</name>
    <name evidence="2" type="ORF">HK099_002297</name>
</gene>
<comment type="caution">
    <text evidence="2">The sequence shown here is derived from an EMBL/GenBank/DDBJ whole genome shotgun (WGS) entry which is preliminary data.</text>
</comment>
<dbReference type="AlphaFoldDB" id="A0AAD5U604"/>
<dbReference type="InterPro" id="IPR006994">
    <property type="entry name" value="TCF25/Rqc1"/>
</dbReference>
<evidence type="ECO:0000313" key="2">
    <source>
        <dbReference type="EMBL" id="KAJ3222443.1"/>
    </source>
</evidence>
<dbReference type="PANTHER" id="PTHR22684">
    <property type="entry name" value="NULP1-RELATED"/>
    <property type="match status" value="1"/>
</dbReference>
<dbReference type="GO" id="GO:0072344">
    <property type="term" value="P:rescue of stalled ribosome"/>
    <property type="evidence" value="ECO:0007669"/>
    <property type="project" value="TreeGrafter"/>
</dbReference>
<accession>A0AAD5U604</accession>
<dbReference type="GO" id="GO:1990112">
    <property type="term" value="C:RQC complex"/>
    <property type="evidence" value="ECO:0007669"/>
    <property type="project" value="TreeGrafter"/>
</dbReference>
<proteinExistence type="predicted"/>
<name>A0AAD5U604_9FUNG</name>
<feature type="compositionally biased region" description="Acidic residues" evidence="1">
    <location>
        <begin position="678"/>
        <end position="706"/>
    </location>
</feature>
<reference evidence="2" key="1">
    <citation type="submission" date="2020-05" db="EMBL/GenBank/DDBJ databases">
        <title>Phylogenomic resolution of chytrid fungi.</title>
        <authorList>
            <person name="Stajich J.E."/>
            <person name="Amses K."/>
            <person name="Simmons R."/>
            <person name="Seto K."/>
            <person name="Myers J."/>
            <person name="Bonds A."/>
            <person name="Quandt C.A."/>
            <person name="Barry K."/>
            <person name="Liu P."/>
            <person name="Grigoriev I."/>
            <person name="Longcore J.E."/>
            <person name="James T.Y."/>
        </authorList>
    </citation>
    <scope>NUCLEOTIDE SEQUENCE</scope>
    <source>
        <strain evidence="2">JEL0476</strain>
    </source>
</reference>
<evidence type="ECO:0000256" key="1">
    <source>
        <dbReference type="SAM" id="MobiDB-lite"/>
    </source>
</evidence>
<dbReference type="Pfam" id="PF04910">
    <property type="entry name" value="Tcf25"/>
    <property type="match status" value="1"/>
</dbReference>
<keyword evidence="3" id="KW-1185">Reference proteome</keyword>
<evidence type="ECO:0000313" key="3">
    <source>
        <dbReference type="Proteomes" id="UP001211065"/>
    </source>
</evidence>
<organism evidence="2 3">
    <name type="scientific">Clydaea vesicula</name>
    <dbReference type="NCBI Taxonomy" id="447962"/>
    <lineage>
        <taxon>Eukaryota</taxon>
        <taxon>Fungi</taxon>
        <taxon>Fungi incertae sedis</taxon>
        <taxon>Chytridiomycota</taxon>
        <taxon>Chytridiomycota incertae sedis</taxon>
        <taxon>Chytridiomycetes</taxon>
        <taxon>Lobulomycetales</taxon>
        <taxon>Lobulomycetaceae</taxon>
        <taxon>Clydaea</taxon>
    </lineage>
</organism>